<dbReference type="GO" id="GO:0032259">
    <property type="term" value="P:methylation"/>
    <property type="evidence" value="ECO:0007669"/>
    <property type="project" value="UniProtKB-KW"/>
</dbReference>
<dbReference type="CDD" id="cd02440">
    <property type="entry name" value="AdoMet_MTases"/>
    <property type="match status" value="1"/>
</dbReference>
<keyword evidence="3" id="KW-1185">Reference proteome</keyword>
<dbReference type="HOGENOM" id="CLU_1033369_0_0_9"/>
<keyword evidence="2" id="KW-0489">Methyltransferase</keyword>
<dbReference type="InterPro" id="IPR041698">
    <property type="entry name" value="Methyltransf_25"/>
</dbReference>
<accession>R4KL67</accession>
<protein>
    <submittedName>
        <fullName evidence="2">Methylase involved in ubiquinone/menaquinone biosynthesis</fullName>
    </submittedName>
</protein>
<dbReference type="KEGG" id="dgi:Desgi_0830"/>
<dbReference type="GO" id="GO:0008168">
    <property type="term" value="F:methyltransferase activity"/>
    <property type="evidence" value="ECO:0007669"/>
    <property type="project" value="UniProtKB-KW"/>
</dbReference>
<organism evidence="2 3">
    <name type="scientific">Desulfoscipio gibsoniae DSM 7213</name>
    <dbReference type="NCBI Taxonomy" id="767817"/>
    <lineage>
        <taxon>Bacteria</taxon>
        <taxon>Bacillati</taxon>
        <taxon>Bacillota</taxon>
        <taxon>Clostridia</taxon>
        <taxon>Eubacteriales</taxon>
        <taxon>Desulfallaceae</taxon>
        <taxon>Desulfoscipio</taxon>
    </lineage>
</organism>
<dbReference type="STRING" id="767817.Desgi_0830"/>
<dbReference type="InterPro" id="IPR050508">
    <property type="entry name" value="Methyltransf_Superfamily"/>
</dbReference>
<dbReference type="AlphaFoldDB" id="R4KL67"/>
<dbReference type="PANTHER" id="PTHR42912:SF93">
    <property type="entry name" value="N6-ADENOSINE-METHYLTRANSFERASE TMT1A"/>
    <property type="match status" value="1"/>
</dbReference>
<dbReference type="eggNOG" id="COG2226">
    <property type="taxonomic scope" value="Bacteria"/>
</dbReference>
<gene>
    <name evidence="2" type="ORF">Desgi_0830</name>
</gene>
<dbReference type="PANTHER" id="PTHR42912">
    <property type="entry name" value="METHYLTRANSFERASE"/>
    <property type="match status" value="1"/>
</dbReference>
<dbReference type="Pfam" id="PF13649">
    <property type="entry name" value="Methyltransf_25"/>
    <property type="match status" value="1"/>
</dbReference>
<proteinExistence type="predicted"/>
<keyword evidence="2" id="KW-0808">Transferase</keyword>
<evidence type="ECO:0000313" key="2">
    <source>
        <dbReference type="EMBL" id="AGL00381.1"/>
    </source>
</evidence>
<dbReference type="Proteomes" id="UP000013520">
    <property type="component" value="Chromosome"/>
</dbReference>
<dbReference type="OrthoDB" id="9784101at2"/>
<sequence>MSNVEQYLRRLELSQSLREPVIRTAIESLRLPVGSFGLDVGCGIGLYTLLLAEAVGSAGHVIGLDITKEFLAKARSLSSKSNIGNRISFKEGDACKLPFDENTFDWAGSMDFAGYAPLDPVLLLKEMGRVVKPEGRVFLLIWSSQKLLSGFPMLEARLNATSSGIAPFTTAMNPESHMMRGLGWFRRAGLMEPEARTFVRDVCPPLGPEIRTALTDLFQMRWEEVDSEVSPEDWAEYQRLCSPDLPDFILNVPDYYAFFTYTLFCGRVV</sequence>
<dbReference type="Gene3D" id="3.40.50.150">
    <property type="entry name" value="Vaccinia Virus protein VP39"/>
    <property type="match status" value="1"/>
</dbReference>
<feature type="domain" description="Methyltransferase" evidence="1">
    <location>
        <begin position="38"/>
        <end position="135"/>
    </location>
</feature>
<dbReference type="InterPro" id="IPR029063">
    <property type="entry name" value="SAM-dependent_MTases_sf"/>
</dbReference>
<dbReference type="RefSeq" id="WP_006521034.1">
    <property type="nucleotide sequence ID" value="NC_021184.1"/>
</dbReference>
<evidence type="ECO:0000259" key="1">
    <source>
        <dbReference type="Pfam" id="PF13649"/>
    </source>
</evidence>
<keyword evidence="2" id="KW-0830">Ubiquinone</keyword>
<reference evidence="2 3" key="1">
    <citation type="submission" date="2012-01" db="EMBL/GenBank/DDBJ databases">
        <title>Complete sequence of Desulfotomaculum gibsoniae DSM 7213.</title>
        <authorList>
            <consortium name="US DOE Joint Genome Institute"/>
            <person name="Lucas S."/>
            <person name="Han J."/>
            <person name="Lapidus A."/>
            <person name="Cheng J.-F."/>
            <person name="Goodwin L."/>
            <person name="Pitluck S."/>
            <person name="Peters L."/>
            <person name="Ovchinnikova G."/>
            <person name="Teshima H."/>
            <person name="Detter J.C."/>
            <person name="Han C."/>
            <person name="Tapia R."/>
            <person name="Land M."/>
            <person name="Hauser L."/>
            <person name="Kyrpides N."/>
            <person name="Ivanova N."/>
            <person name="Pagani I."/>
            <person name="Parshina S."/>
            <person name="Plugge C."/>
            <person name="Muyzer G."/>
            <person name="Kuever J."/>
            <person name="Ivanova A."/>
            <person name="Nazina T."/>
            <person name="Klenk H.-P."/>
            <person name="Brambilla E."/>
            <person name="Spring S."/>
            <person name="Stams A.F."/>
            <person name="Woyke T."/>
        </authorList>
    </citation>
    <scope>NUCLEOTIDE SEQUENCE [LARGE SCALE GENOMIC DNA]</scope>
    <source>
        <strain evidence="2 3">DSM 7213</strain>
    </source>
</reference>
<evidence type="ECO:0000313" key="3">
    <source>
        <dbReference type="Proteomes" id="UP000013520"/>
    </source>
</evidence>
<dbReference type="SUPFAM" id="SSF53335">
    <property type="entry name" value="S-adenosyl-L-methionine-dependent methyltransferases"/>
    <property type="match status" value="1"/>
</dbReference>
<name>R4KL67_9FIRM</name>
<dbReference type="EMBL" id="CP003273">
    <property type="protein sequence ID" value="AGL00381.1"/>
    <property type="molecule type" value="Genomic_DNA"/>
</dbReference>